<evidence type="ECO:0000313" key="3">
    <source>
        <dbReference type="EMBL" id="KAJ0206608.1"/>
    </source>
</evidence>
<evidence type="ECO:0000256" key="1">
    <source>
        <dbReference type="SAM" id="Coils"/>
    </source>
</evidence>
<evidence type="ECO:0000256" key="2">
    <source>
        <dbReference type="SAM" id="MobiDB-lite"/>
    </source>
</evidence>
<reference evidence="3 4" key="1">
    <citation type="journal article" date="2017" name="Nat. Commun.">
        <title>Genome assembly with in vitro proximity ligation data and whole-genome triplication in lettuce.</title>
        <authorList>
            <person name="Reyes-Chin-Wo S."/>
            <person name="Wang Z."/>
            <person name="Yang X."/>
            <person name="Kozik A."/>
            <person name="Arikit S."/>
            <person name="Song C."/>
            <person name="Xia L."/>
            <person name="Froenicke L."/>
            <person name="Lavelle D.O."/>
            <person name="Truco M.J."/>
            <person name="Xia R."/>
            <person name="Zhu S."/>
            <person name="Xu C."/>
            <person name="Xu H."/>
            <person name="Xu X."/>
            <person name="Cox K."/>
            <person name="Korf I."/>
            <person name="Meyers B.C."/>
            <person name="Michelmore R.W."/>
        </authorList>
    </citation>
    <scope>NUCLEOTIDE SEQUENCE [LARGE SCALE GENOMIC DNA]</scope>
    <source>
        <strain evidence="4">cv. Salinas</strain>
        <tissue evidence="3">Seedlings</tissue>
    </source>
</reference>
<proteinExistence type="predicted"/>
<comment type="caution">
    <text evidence="3">The sequence shown here is derived from an EMBL/GenBank/DDBJ whole genome shotgun (WGS) entry which is preliminary data.</text>
</comment>
<feature type="compositionally biased region" description="Polar residues" evidence="2">
    <location>
        <begin position="715"/>
        <end position="731"/>
    </location>
</feature>
<organism evidence="3 4">
    <name type="scientific">Lactuca sativa</name>
    <name type="common">Garden lettuce</name>
    <dbReference type="NCBI Taxonomy" id="4236"/>
    <lineage>
        <taxon>Eukaryota</taxon>
        <taxon>Viridiplantae</taxon>
        <taxon>Streptophyta</taxon>
        <taxon>Embryophyta</taxon>
        <taxon>Tracheophyta</taxon>
        <taxon>Spermatophyta</taxon>
        <taxon>Magnoliopsida</taxon>
        <taxon>eudicotyledons</taxon>
        <taxon>Gunneridae</taxon>
        <taxon>Pentapetalae</taxon>
        <taxon>asterids</taxon>
        <taxon>campanulids</taxon>
        <taxon>Asterales</taxon>
        <taxon>Asteraceae</taxon>
        <taxon>Cichorioideae</taxon>
        <taxon>Cichorieae</taxon>
        <taxon>Lactucinae</taxon>
        <taxon>Lactuca</taxon>
    </lineage>
</organism>
<dbReference type="AlphaFoldDB" id="A0A9R1VID9"/>
<feature type="compositionally biased region" description="Basic and acidic residues" evidence="2">
    <location>
        <begin position="764"/>
        <end position="784"/>
    </location>
</feature>
<protein>
    <submittedName>
        <fullName evidence="3">Uncharacterized protein</fullName>
    </submittedName>
</protein>
<feature type="compositionally biased region" description="Basic and acidic residues" evidence="2">
    <location>
        <begin position="301"/>
        <end position="315"/>
    </location>
</feature>
<dbReference type="EMBL" id="NBSK02000005">
    <property type="protein sequence ID" value="KAJ0206608.1"/>
    <property type="molecule type" value="Genomic_DNA"/>
</dbReference>
<feature type="compositionally biased region" description="Acidic residues" evidence="2">
    <location>
        <begin position="743"/>
        <end position="752"/>
    </location>
</feature>
<feature type="compositionally biased region" description="Pro residues" evidence="2">
    <location>
        <begin position="341"/>
        <end position="362"/>
    </location>
</feature>
<accession>A0A9R1VID9</accession>
<keyword evidence="1" id="KW-0175">Coiled coil</keyword>
<dbReference type="Proteomes" id="UP000235145">
    <property type="component" value="Unassembled WGS sequence"/>
</dbReference>
<evidence type="ECO:0000313" key="4">
    <source>
        <dbReference type="Proteomes" id="UP000235145"/>
    </source>
</evidence>
<feature type="region of interest" description="Disordered" evidence="2">
    <location>
        <begin position="707"/>
        <end position="784"/>
    </location>
</feature>
<feature type="compositionally biased region" description="Basic and acidic residues" evidence="2">
    <location>
        <begin position="732"/>
        <end position="742"/>
    </location>
</feature>
<keyword evidence="4" id="KW-1185">Reference proteome</keyword>
<feature type="region of interest" description="Disordered" evidence="2">
    <location>
        <begin position="301"/>
        <end position="362"/>
    </location>
</feature>
<name>A0A9R1VID9_LACSA</name>
<sequence length="784" mass="86620">MADSSSIHDTLVRQPLLTIKPQPNLIIDLTLFIYEPYMMYVVECLKYSPLIDALTKVEVVPMSCLSLVYSTPYYDKVNERIHFELHNEMTSISKHRFCALIGLSQEQSLVNPDSITTGQLFSMFYQMGYTKTLSTITKFKKSCLPPEWNGLFTLLFKGLSERSAGSDGASKSFITVLYGLYHGIDLDYGSIIWQQLVQSLVSSSRHSEISCGRFWSISTNWAMDHLRVPIMVDSLLSSIATFHTTKIIVTYPPRYSFIGSIPEAMLGRISALSNVLQQYRKRPSSGPRELTPAMIRSIKEADKAAKRGKTPDTQKEGPVIKPTKGQTPKKQNDSDTGDTPPRSPTPEIPVRSNPPLPPPITIPVSIPPIFPIPATQPSTTIPIHPPILTDTTTTTTTTGTQFTAPNPPVTKPPVTIDPLATSKPLSPTQSTETTHILCGEDLEFDSTNFSPYRVQSDDDDDEYVIKRHLKAVNEKLDQMLSSSSSGAYFKAALKALFSSVVTEHSATLSAAAKAIEASTSQCQQASLAVDASTKECKEATAKVDKLVSEAHQFLDSLQAAAAKNAQTVNASVENLQRSLQSERSDLEAARQAIEAANETLHANVNDRLTQLEAELALKYRIMYELNRRTSQLKLQTHKLGTANAEVNDLKSEREVIRSSAADVHSILLHLIEAHDPIITITIRRHLADKLRSALDILSCIEGVPMTGVQPKQGGENVTTQPPSGPKSSTEPKGNEASKKIGEEDTYNEDDFYAENPKNPFQKVKTSEKEMEESFKKQRAELEQK</sequence>
<gene>
    <name evidence="3" type="ORF">LSAT_V11C500230710</name>
</gene>
<feature type="coiled-coil region" evidence="1">
    <location>
        <begin position="529"/>
        <end position="603"/>
    </location>
</feature>